<dbReference type="KEGG" id="abs:AZOBR_100238"/>
<protein>
    <submittedName>
        <fullName evidence="2">Uncharacterized protein</fullName>
    </submittedName>
</protein>
<gene>
    <name evidence="2" type="ORF">AZOBR_100238</name>
</gene>
<dbReference type="AlphaFoldDB" id="A0A9P1JQJ8"/>
<evidence type="ECO:0000313" key="3">
    <source>
        <dbReference type="Proteomes" id="UP000007319"/>
    </source>
</evidence>
<accession>A0A9P1JQJ8</accession>
<dbReference type="Proteomes" id="UP000007319">
    <property type="component" value="Chromosome"/>
</dbReference>
<proteinExistence type="predicted"/>
<evidence type="ECO:0000256" key="1">
    <source>
        <dbReference type="SAM" id="MobiDB-lite"/>
    </source>
</evidence>
<feature type="region of interest" description="Disordered" evidence="1">
    <location>
        <begin position="57"/>
        <end position="79"/>
    </location>
</feature>
<feature type="compositionally biased region" description="Polar residues" evidence="1">
    <location>
        <begin position="65"/>
        <end position="74"/>
    </location>
</feature>
<sequence length="171" mass="18630">MCVWSSPTTPCAPSPTRRFSVRPARAACVRSWSRSCSTRCSICRACRGWKASSSTRRWSRGAPSRFTSTPSAAGSSRHRVPEFVTADQHRIRGRAPLGALCRFRLLQASRAPFGPRNGPAGMSHRHTELGFWPLKGGYGCATLEKVPVFDPCAHPPRRGSSQAHPGLTASQ</sequence>
<organism evidence="2 3">
    <name type="scientific">Azospirillum baldaniorum</name>
    <dbReference type="NCBI Taxonomy" id="1064539"/>
    <lineage>
        <taxon>Bacteria</taxon>
        <taxon>Pseudomonadati</taxon>
        <taxon>Pseudomonadota</taxon>
        <taxon>Alphaproteobacteria</taxon>
        <taxon>Rhodospirillales</taxon>
        <taxon>Azospirillaceae</taxon>
        <taxon>Azospirillum</taxon>
    </lineage>
</organism>
<name>A0A9P1JQJ8_9PROT</name>
<evidence type="ECO:0000313" key="2">
    <source>
        <dbReference type="EMBL" id="CCC97852.1"/>
    </source>
</evidence>
<keyword evidence="3" id="KW-1185">Reference proteome</keyword>
<dbReference type="EMBL" id="HE577327">
    <property type="protein sequence ID" value="CCC97852.1"/>
    <property type="molecule type" value="Genomic_DNA"/>
</dbReference>
<reference evidence="2 3" key="1">
    <citation type="journal article" date="2011" name="PLoS Genet.">
        <title>Azospirillum genomes reveal transition of bacteria from aquatic to terrestrial environments.</title>
        <authorList>
            <person name="Wisniewski-Dye F."/>
            <person name="Borziak K."/>
            <person name="Khalsa-Moyers G."/>
            <person name="Alexandre G."/>
            <person name="Sukharnikov L.O."/>
            <person name="Wuichet K."/>
            <person name="Hurst G.B."/>
            <person name="McDonald W.H."/>
            <person name="Robertson J.S."/>
            <person name="Barbe V."/>
            <person name="Calteau A."/>
            <person name="Rouy Z."/>
            <person name="Mangenot S."/>
            <person name="Prigent-Combaret C."/>
            <person name="Normand P."/>
            <person name="Boyer M."/>
            <person name="Siguier P."/>
            <person name="Dessaux Y."/>
            <person name="Elmerich C."/>
            <person name="Condemine G."/>
            <person name="Krishnen G."/>
            <person name="Kennedy I."/>
            <person name="Paterson A.H."/>
            <person name="Gonzalez V."/>
            <person name="Mavingui P."/>
            <person name="Zhulin I.B."/>
        </authorList>
    </citation>
    <scope>NUCLEOTIDE SEQUENCE [LARGE SCALE GENOMIC DNA]</scope>
    <source>
        <strain evidence="2 3">Sp245</strain>
    </source>
</reference>